<dbReference type="InterPro" id="IPR001343">
    <property type="entry name" value="Hemolysn_Ca-bd"/>
</dbReference>
<keyword evidence="1" id="KW-0732">Signal</keyword>
<feature type="domain" description="Calx-beta" evidence="5">
    <location>
        <begin position="585"/>
        <end position="688"/>
    </location>
</feature>
<dbReference type="Proteomes" id="UP000249165">
    <property type="component" value="Unassembled WGS sequence"/>
</dbReference>
<feature type="domain" description="Calx-beta" evidence="5">
    <location>
        <begin position="110"/>
        <end position="212"/>
    </location>
</feature>
<dbReference type="EMBL" id="QLMG01000033">
    <property type="protein sequence ID" value="RAK13885.1"/>
    <property type="molecule type" value="Genomic_DNA"/>
</dbReference>
<accession>A0A327Y2C0</accession>
<dbReference type="Gene3D" id="2.60.40.2030">
    <property type="match status" value="8"/>
</dbReference>
<evidence type="ECO:0000256" key="1">
    <source>
        <dbReference type="ARBA" id="ARBA00022729"/>
    </source>
</evidence>
<protein>
    <submittedName>
        <fullName evidence="6">Ca2+-binding RTX toxin-like protein</fullName>
    </submittedName>
</protein>
<feature type="domain" description="Calx-beta" evidence="5">
    <location>
        <begin position="464"/>
        <end position="568"/>
    </location>
</feature>
<dbReference type="InterPro" id="IPR011049">
    <property type="entry name" value="Serralysin-like_metalloprot_C"/>
</dbReference>
<organism evidence="6 7">
    <name type="scientific">Salipiger aestuarii</name>
    <dbReference type="NCBI Taxonomy" id="568098"/>
    <lineage>
        <taxon>Bacteria</taxon>
        <taxon>Pseudomonadati</taxon>
        <taxon>Pseudomonadota</taxon>
        <taxon>Alphaproteobacteria</taxon>
        <taxon>Rhodobacterales</taxon>
        <taxon>Roseobacteraceae</taxon>
        <taxon>Salipiger</taxon>
    </lineage>
</organism>
<feature type="domain" description="Calx-beta" evidence="5">
    <location>
        <begin position="226"/>
        <end position="330"/>
    </location>
</feature>
<evidence type="ECO:0000259" key="5">
    <source>
        <dbReference type="SMART" id="SM00237"/>
    </source>
</evidence>
<feature type="region of interest" description="Disordered" evidence="4">
    <location>
        <begin position="1062"/>
        <end position="1104"/>
    </location>
</feature>
<dbReference type="OrthoDB" id="7683162at2"/>
<dbReference type="SUPFAM" id="SSF141072">
    <property type="entry name" value="CalX-like"/>
    <property type="match status" value="8"/>
</dbReference>
<dbReference type="InterPro" id="IPR038081">
    <property type="entry name" value="CalX-like_sf"/>
</dbReference>
<keyword evidence="2" id="KW-0677">Repeat</keyword>
<feature type="domain" description="Calx-beta" evidence="5">
    <location>
        <begin position="347"/>
        <end position="450"/>
    </location>
</feature>
<dbReference type="SUPFAM" id="SSF51120">
    <property type="entry name" value="beta-Roll"/>
    <property type="match status" value="3"/>
</dbReference>
<evidence type="ECO:0000313" key="7">
    <source>
        <dbReference type="Proteomes" id="UP000249165"/>
    </source>
</evidence>
<dbReference type="GO" id="GO:0016020">
    <property type="term" value="C:membrane"/>
    <property type="evidence" value="ECO:0007669"/>
    <property type="project" value="InterPro"/>
</dbReference>
<dbReference type="Pfam" id="PF00353">
    <property type="entry name" value="HemolysinCabind"/>
    <property type="match status" value="9"/>
</dbReference>
<feature type="domain" description="Calx-beta" evidence="5">
    <location>
        <begin position="702"/>
        <end position="806"/>
    </location>
</feature>
<feature type="compositionally biased region" description="Gly residues" evidence="4">
    <location>
        <begin position="1070"/>
        <end position="1087"/>
    </location>
</feature>
<dbReference type="InterPro" id="IPR026919">
    <property type="entry name" value="ADGRV1"/>
</dbReference>
<dbReference type="GO" id="GO:0005509">
    <property type="term" value="F:calcium ion binding"/>
    <property type="evidence" value="ECO:0007669"/>
    <property type="project" value="InterPro"/>
</dbReference>
<evidence type="ECO:0000256" key="3">
    <source>
        <dbReference type="ARBA" id="ARBA00022837"/>
    </source>
</evidence>
<dbReference type="PROSITE" id="PS00330">
    <property type="entry name" value="HEMOLYSIN_CALCIUM"/>
    <property type="match status" value="6"/>
</dbReference>
<dbReference type="InterPro" id="IPR003644">
    <property type="entry name" value="Calx_beta"/>
</dbReference>
<gene>
    <name evidence="6" type="ORF">ATI53_103331</name>
</gene>
<evidence type="ECO:0000313" key="6">
    <source>
        <dbReference type="EMBL" id="RAK13885.1"/>
    </source>
</evidence>
<comment type="caution">
    <text evidence="6">The sequence shown here is derived from an EMBL/GenBank/DDBJ whole genome shotgun (WGS) entry which is preliminary data.</text>
</comment>
<proteinExistence type="predicted"/>
<keyword evidence="3" id="KW-0106">Calcium</keyword>
<dbReference type="Gene3D" id="2.150.10.10">
    <property type="entry name" value="Serralysin-like metalloprotease, C-terminal"/>
    <property type="match status" value="5"/>
</dbReference>
<name>A0A327Y2C0_9RHOB</name>
<feature type="domain" description="Calx-beta" evidence="5">
    <location>
        <begin position="1"/>
        <end position="93"/>
    </location>
</feature>
<dbReference type="PANTHER" id="PTHR46682:SF1">
    <property type="entry name" value="ADHESION G-PROTEIN COUPLED RECEPTOR V1"/>
    <property type="match status" value="1"/>
</dbReference>
<evidence type="ECO:0000256" key="2">
    <source>
        <dbReference type="ARBA" id="ARBA00022737"/>
    </source>
</evidence>
<dbReference type="Pfam" id="PF03160">
    <property type="entry name" value="Calx-beta"/>
    <property type="match status" value="8"/>
</dbReference>
<dbReference type="RefSeq" id="WP_111550816.1">
    <property type="nucleotide sequence ID" value="NZ_LIQE01000031.1"/>
</dbReference>
<evidence type="ECO:0000256" key="4">
    <source>
        <dbReference type="SAM" id="MobiDB-lite"/>
    </source>
</evidence>
<dbReference type="GO" id="GO:0004930">
    <property type="term" value="F:G protein-coupled receptor activity"/>
    <property type="evidence" value="ECO:0007669"/>
    <property type="project" value="InterPro"/>
</dbReference>
<dbReference type="PANTHER" id="PTHR46682">
    <property type="entry name" value="ADHESION G-PROTEIN COUPLED RECEPTOR V1"/>
    <property type="match status" value="1"/>
</dbReference>
<keyword evidence="7" id="KW-1185">Reference proteome</keyword>
<dbReference type="SMART" id="SM00237">
    <property type="entry name" value="Calx_beta"/>
    <property type="match status" value="7"/>
</dbReference>
<dbReference type="InterPro" id="IPR018511">
    <property type="entry name" value="Hemolysin-typ_Ca-bd_CS"/>
</dbReference>
<reference evidence="6 7" key="1">
    <citation type="submission" date="2018-06" db="EMBL/GenBank/DDBJ databases">
        <title>Genomic Encyclopedia of Archaeal and Bacterial Type Strains, Phase II (KMG-II): from individual species to whole genera.</title>
        <authorList>
            <person name="Goeker M."/>
        </authorList>
    </citation>
    <scope>NUCLEOTIDE SEQUENCE [LARGE SCALE GENOMIC DNA]</scope>
    <source>
        <strain evidence="6 7">DSM 22011</strain>
    </source>
</reference>
<sequence>MPAINISSGTALESEYVTFTVTLSEALTDEATVRWRTLVTGTANDDDLYYAPSSTTNNGTITFSPGETSTSINVYARGDNEDERDENFVVELFNPSANIELAGGANTLSATGVILDEDGTGSDLDLFVSDPVIVEGDGGSRNAVFEVRLSEIPSTALTVNYSTKDGSAVAGQDYQARSGSITFTGQTVALVSVPIIGDTIPEFSEAFDLVITSTSGAQIGTAGRAGTATILDDDSGTGPVISIGDGAALEGDSVRFVVSLSEPATDAVTVNYRTLMNGTANDDDLYYAPTGTTNNDTLTFAPGETTASIYIYARNDSTDERDENFTVELFGESSNAALAGDAAVLRATGIISDDDGTGSNLDLFVSDPVLVEGDSGSKIALFQINLSQPASSALTVSYTTANGTGTAGQDYGAQSGTLTFAPGQKTASVAVPVFGDTSSEPSETFSLVVTPPSGVSLGTGALVGTATILDDDSGPGPVISIADGAALEGESLRFVVTLSEPATDAVTVNYRTLMNGTANDDDLYYAPTSTSNNGIVTFAAGETTASIYIYARNDSADERDENFTVELFDESSNAALAGNAATLRANGIISDDDGTGSNLDLFVSDPVLIEGDSGRQLALFQIDLSQPAARAMTVGYSTQNGSATAGQDYQAQSGTVTFAAGQSSASIAVPVFGDRLSEPTETFSLVVTPPSGVSLGSRGLVGSATILDDDSGPGPVISIADAAALEGEYLRFVVTLSEPATDAITVNYRTLLSGSADDDDLYYASSGSQNNGTVTFAAGQTTASIYIYPRSDSTDERDENFAVELYDQSSNASLAGRVSILRANGIILDDDGAGSNTMLLASPDPVIEGYDGTFLRAYDVQLSQPLTSAETFDVSATGFTATLGADVTLVTDTITFVAGQTSATVLVRTRSDNLVEGTETFQLNFTARSGTHVNGTIPSVTVSIDDGAGYGGTPSSVGDRLVGTMGADTIHALAGNDTVFGWLGSDTLYGDTGRDRLWGGVGNDRLWGGSDGDLLVGETGADLLRGEAGQDTLRGGSSNDTLFGGDDDDLLFGEAGSDVLWGEAGDDTLQGGGGNDSMHGGTGGDQLSGGSARDRIWGDNGDDTIWGGDGRDRSFLGGGDDVYYDTAQNTSDGADTVWGGAGNDTVSTGGGADVVHGELGDDSLNGGIGNDALFGEAGADTLIGGAGADLLEGGSHADLLIAGGWNDTVRGGDGADTARLGMGYDLYTDTGQGGRFGQDTVRGEGGNDTINGGGGDDLLFGQAGRDSLVGANGNDVLRGGEDRDTLIGGSGADTLYGEAGNDRVNGGNGTDLAVLGAGNDLYLDTAQSGAFGADTVWGGAGNDTLNGGGGDDSLNGGDGDDRLVGVAGDDTLNGGGGADVFVFARGSGADIIDDFVLADDRLELRMDASDLTALDQADGVLLSWTNGSVLIEGLSLSELESATIGFL</sequence>
<dbReference type="PRINTS" id="PR00313">
    <property type="entry name" value="CABNDNGRPT"/>
</dbReference>